<dbReference type="Pfam" id="PF13872">
    <property type="entry name" value="AAA_34"/>
    <property type="match status" value="1"/>
</dbReference>
<dbReference type="Gene3D" id="3.40.50.300">
    <property type="entry name" value="P-loop containing nucleotide triphosphate hydrolases"/>
    <property type="match status" value="1"/>
</dbReference>
<feature type="domain" description="SBNO alpha/beta" evidence="9">
    <location>
        <begin position="1124"/>
        <end position="1238"/>
    </location>
</feature>
<dbReference type="PANTHER" id="PTHR12706:SF8">
    <property type="entry name" value="PROTEIN STRAWBERRY NOTCH HOMOLOG 1"/>
    <property type="match status" value="1"/>
</dbReference>
<accession>A0A7M4FKV7</accession>
<proteinExistence type="inferred from homology"/>
<comment type="similarity">
    <text evidence="2">Belongs to the SBNO family.</text>
</comment>
<evidence type="ECO:0000259" key="7">
    <source>
        <dbReference type="Pfam" id="PF13871"/>
    </source>
</evidence>
<dbReference type="InterPro" id="IPR026741">
    <property type="entry name" value="SNO"/>
</dbReference>
<gene>
    <name evidence="10" type="primary">SBNO1</name>
</gene>
<name>A0A7M4FKV7_CROPO</name>
<organism evidence="10 11">
    <name type="scientific">Crocodylus porosus</name>
    <name type="common">Saltwater crocodile</name>
    <name type="synonym">Estuarine crocodile</name>
    <dbReference type="NCBI Taxonomy" id="8502"/>
    <lineage>
        <taxon>Eukaryota</taxon>
        <taxon>Metazoa</taxon>
        <taxon>Chordata</taxon>
        <taxon>Craniata</taxon>
        <taxon>Vertebrata</taxon>
        <taxon>Euteleostomi</taxon>
        <taxon>Archelosauria</taxon>
        <taxon>Archosauria</taxon>
        <taxon>Crocodylia</taxon>
        <taxon>Longirostres</taxon>
        <taxon>Crocodylidae</taxon>
        <taxon>Crocodylus</taxon>
    </lineage>
</organism>
<dbReference type="Proteomes" id="UP000594220">
    <property type="component" value="Unplaced"/>
</dbReference>
<evidence type="ECO:0000256" key="2">
    <source>
        <dbReference type="ARBA" id="ARBA00006992"/>
    </source>
</evidence>
<dbReference type="InterPro" id="IPR026937">
    <property type="entry name" value="SBNO_Helicase_C_dom"/>
</dbReference>
<evidence type="ECO:0000313" key="10">
    <source>
        <dbReference type="Ensembl" id="ENSCPRP00005025471.1"/>
    </source>
</evidence>
<keyword evidence="11" id="KW-1185">Reference proteome</keyword>
<evidence type="ECO:0000256" key="6">
    <source>
        <dbReference type="SAM" id="MobiDB-lite"/>
    </source>
</evidence>
<dbReference type="SUPFAM" id="SSF52540">
    <property type="entry name" value="P-loop containing nucleoside triphosphate hydrolases"/>
    <property type="match status" value="2"/>
</dbReference>
<feature type="compositionally biased region" description="Low complexity" evidence="6">
    <location>
        <begin position="775"/>
        <end position="800"/>
    </location>
</feature>
<evidence type="ECO:0000313" key="11">
    <source>
        <dbReference type="Proteomes" id="UP000594220"/>
    </source>
</evidence>
<dbReference type="GO" id="GO:0005634">
    <property type="term" value="C:nucleus"/>
    <property type="evidence" value="ECO:0007669"/>
    <property type="project" value="UniProtKB-SubCell"/>
</dbReference>
<evidence type="ECO:0000259" key="8">
    <source>
        <dbReference type="Pfam" id="PF13872"/>
    </source>
</evidence>
<keyword evidence="3" id="KW-0175">Coiled coil</keyword>
<dbReference type="GO" id="GO:0006355">
    <property type="term" value="P:regulation of DNA-templated transcription"/>
    <property type="evidence" value="ECO:0007669"/>
    <property type="project" value="InterPro"/>
</dbReference>
<dbReference type="InterPro" id="IPR057332">
    <property type="entry name" value="SBNO_a/b_dom"/>
</dbReference>
<dbReference type="GO" id="GO:0009967">
    <property type="term" value="P:positive regulation of signal transduction"/>
    <property type="evidence" value="ECO:0007669"/>
    <property type="project" value="UniProtKB-ARBA"/>
</dbReference>
<reference evidence="10" key="2">
    <citation type="submission" date="2025-09" db="UniProtKB">
        <authorList>
            <consortium name="Ensembl"/>
        </authorList>
    </citation>
    <scope>IDENTIFICATION</scope>
</reference>
<dbReference type="FunFam" id="3.40.50.300:FF:000282">
    <property type="entry name" value="Strawberry notch homolog 1 (Drosophila)"/>
    <property type="match status" value="1"/>
</dbReference>
<dbReference type="Pfam" id="PF25373">
    <property type="entry name" value="SBNO"/>
    <property type="match status" value="1"/>
</dbReference>
<dbReference type="GO" id="GO:0042393">
    <property type="term" value="F:histone binding"/>
    <property type="evidence" value="ECO:0007669"/>
    <property type="project" value="TreeGrafter"/>
</dbReference>
<dbReference type="GO" id="GO:0031490">
    <property type="term" value="F:chromatin DNA binding"/>
    <property type="evidence" value="ECO:0007669"/>
    <property type="project" value="TreeGrafter"/>
</dbReference>
<dbReference type="InterPro" id="IPR039187">
    <property type="entry name" value="SNO_AAA"/>
</dbReference>
<protein>
    <recommendedName>
        <fullName evidence="5">Protein strawberry notch homolog 1</fullName>
    </recommendedName>
</protein>
<feature type="region of interest" description="Disordered" evidence="6">
    <location>
        <begin position="647"/>
        <end position="800"/>
    </location>
</feature>
<comment type="subcellular location">
    <subcellularLocation>
        <location evidence="1">Nucleus</location>
    </subcellularLocation>
</comment>
<feature type="compositionally biased region" description="Acidic residues" evidence="6">
    <location>
        <begin position="691"/>
        <end position="707"/>
    </location>
</feature>
<feature type="domain" description="Strawberry notch AAA" evidence="8">
    <location>
        <begin position="230"/>
        <end position="520"/>
    </location>
</feature>
<dbReference type="Pfam" id="PF13871">
    <property type="entry name" value="Helicase_C_4"/>
    <property type="match status" value="1"/>
</dbReference>
<dbReference type="InterPro" id="IPR027417">
    <property type="entry name" value="P-loop_NTPase"/>
</dbReference>
<reference evidence="10" key="1">
    <citation type="submission" date="2025-08" db="UniProtKB">
        <authorList>
            <consortium name="Ensembl"/>
        </authorList>
    </citation>
    <scope>IDENTIFICATION</scope>
</reference>
<evidence type="ECO:0000256" key="4">
    <source>
        <dbReference type="ARBA" id="ARBA00023242"/>
    </source>
</evidence>
<evidence type="ECO:0000259" key="9">
    <source>
        <dbReference type="Pfam" id="PF25373"/>
    </source>
</evidence>
<feature type="compositionally biased region" description="Basic and acidic residues" evidence="6">
    <location>
        <begin position="657"/>
        <end position="676"/>
    </location>
</feature>
<dbReference type="Ensembl" id="ENSCPRT00005029741.1">
    <property type="protein sequence ID" value="ENSCPRP00005025471.1"/>
    <property type="gene ID" value="ENSCPRG00005017323.1"/>
</dbReference>
<sequence>MVEPGQDLLLAALSESGISPNDLFDIDSADMGLATISVPLSALDLGLETEATAAVKQEPEAVSTPAVLNVRPPSTTTFVLNQINQLPTLGTTIVMTKTTPVTTTRQTITVAKIIQTSTTTRPSVAAPAVRSALTPTPSKDQIQLKDLLKNNSLNELMKLKPPPNIAQPVATAAKIIVVSPKVVNATKPADVSNGAVKKEASTKEVARIWINDMKMRSFSPTMVSTLTITSMNYVWYQTSISEETIDNGWLSALQLEAVTYAAQQHETFLPNGDRAGFLIGDGAGVGKGRTIAGIIYENYLLGRKRAVWFSVSNDLKYDAERDLRDIGAKNILVHSLNKFKYGKISSKHNGSVKKGVIFATYSSLIGESQSGGKYKTRLKQLLHWCGEDFDGVIIFDECHKAKNLCPVGSSKPTKTGLAVLELQNKLPKARVVYASATGASEPRNMAYMNRLGIWGEGTPFREFSDFIQAVERRGVGAMEIVAMDMKLRGMYIARQLSFSGVTFKIDEVLLSQDYVKMYNKSVKLWVSAREKFQLAADLIDAEQRMKKSMWGQFWSAHQRFFKYLCIASKVRRVVQLAREEIKNGKCVVIGLQSTGEARTLEALEEGGGELNDFVSTAKGVFQSLIEKHFPAPDRKKLFSLLGIDLTAQSNNNSPRDSPCKENKIKKRKGEEITREAKKARKTGGLAGSSSDESESESDALDNEESDNESSKFLSSGDDDDFNPFRDESSEDDEDDPWLIRKDHKKNKEKKKKKSIDPDSIQSALLASGLGSKRPSSFSSAAGTTTSTTNTSANSNTNSSFVTSQDAVERAQQMKKELLDKLEKLAEDLPPNTLDELIDELGGPENVAEVVNSANFEVLLQIWKPRFALKCTNIAIISEAASSGISLQADRRAKNQRRRVHMTLELPWSADRAIQQFGRTHRSNQVTAPEYVFLISELAGEQRFASIVAKRLESLGALTHGDRRATETRDLSRFNFDNKYGRNALEIVMKSIVNLDSPMVSPPADYPGDFFKDVRQGLIGVGLINVEDRSGILTLDKDYNNIGKFLNRILGMEVHQQNALFQYFSDTLNAVIQNAKKNGRYDMGILDLGSGDEKVRKTDVKKFLTPGYSTSGHVELYTISVERGMSWEEGTKFWAEQTGPDDGFYLSLQIRNNKKTAILVKEVNPKKKLFLVYRPNTGKQLKLETYADLKKKYKKVPSEDALPHWLEQYNSSADTCTHAYWRGNCKKAGLGLVCEVGLRCRTYYVLCGSVLSVWTKVEGVLASVSGTNVKMQIVRLRTEDGQRIVGLIIPANCVSPLVNLLSTSDQSQQLAVQQQQIWQQHHPQSITNFNNA</sequence>
<dbReference type="PANTHER" id="PTHR12706">
    <property type="entry name" value="STRAWBERRY NOTCH-RELATED"/>
    <property type="match status" value="1"/>
</dbReference>
<dbReference type="OMA" id="VSQMWMN"/>
<feature type="compositionally biased region" description="Basic residues" evidence="6">
    <location>
        <begin position="741"/>
        <end position="753"/>
    </location>
</feature>
<feature type="domain" description="Strawberry notch helicase C" evidence="7">
    <location>
        <begin position="866"/>
        <end position="1086"/>
    </location>
</feature>
<evidence type="ECO:0000256" key="5">
    <source>
        <dbReference type="ARBA" id="ARBA00073422"/>
    </source>
</evidence>
<keyword evidence="4" id="KW-0539">Nucleus</keyword>
<dbReference type="GeneTree" id="ENSGT00940000155449"/>
<evidence type="ECO:0000256" key="1">
    <source>
        <dbReference type="ARBA" id="ARBA00004123"/>
    </source>
</evidence>
<evidence type="ECO:0000256" key="3">
    <source>
        <dbReference type="ARBA" id="ARBA00023054"/>
    </source>
</evidence>